<evidence type="ECO:0000313" key="1">
    <source>
        <dbReference type="EnsemblPlants" id="EMT32308"/>
    </source>
</evidence>
<dbReference type="AlphaFoldDB" id="M8CDR3"/>
<organism evidence="1">
    <name type="scientific">Aegilops tauschii</name>
    <name type="common">Tausch's goatgrass</name>
    <name type="synonym">Aegilops squarrosa</name>
    <dbReference type="NCBI Taxonomy" id="37682"/>
    <lineage>
        <taxon>Eukaryota</taxon>
        <taxon>Viridiplantae</taxon>
        <taxon>Streptophyta</taxon>
        <taxon>Embryophyta</taxon>
        <taxon>Tracheophyta</taxon>
        <taxon>Spermatophyta</taxon>
        <taxon>Magnoliopsida</taxon>
        <taxon>Liliopsida</taxon>
        <taxon>Poales</taxon>
        <taxon>Poaceae</taxon>
        <taxon>BOP clade</taxon>
        <taxon>Pooideae</taxon>
        <taxon>Triticodae</taxon>
        <taxon>Triticeae</taxon>
        <taxon>Triticinae</taxon>
        <taxon>Aegilops</taxon>
    </lineage>
</organism>
<accession>M8CDR3</accession>
<name>M8CDR3_AEGTA</name>
<reference evidence="1" key="1">
    <citation type="submission" date="2015-06" db="UniProtKB">
        <authorList>
            <consortium name="EnsemblPlants"/>
        </authorList>
    </citation>
    <scope>IDENTIFICATION</scope>
</reference>
<dbReference type="EnsemblPlants" id="EMT32308">
    <property type="protein sequence ID" value="EMT32308"/>
    <property type="gene ID" value="F775_23715"/>
</dbReference>
<proteinExistence type="predicted"/>
<sequence>MAFPAVAVFLDPKRRRPPISSALSPAGFALHSPSFLKAGRPQIESSKSAGRRPDPPQAHLVEMGRTGRETPGDVSNSVLQNKGALRMMVFMLPWIMLVR</sequence>
<protein>
    <submittedName>
        <fullName evidence="1">Uncharacterized protein</fullName>
    </submittedName>
</protein>